<dbReference type="Pfam" id="PF07797">
    <property type="entry name" value="DUF1639"/>
    <property type="match status" value="1"/>
</dbReference>
<proteinExistence type="predicted"/>
<evidence type="ECO:0000256" key="1">
    <source>
        <dbReference type="SAM" id="MobiDB-lite"/>
    </source>
</evidence>
<dbReference type="PANTHER" id="PTHR33130:SF86">
    <property type="entry name" value="OS01G0132500 PROTEIN"/>
    <property type="match status" value="1"/>
</dbReference>
<feature type="compositionally biased region" description="Low complexity" evidence="1">
    <location>
        <begin position="13"/>
        <end position="22"/>
    </location>
</feature>
<protein>
    <recommendedName>
        <fullName evidence="4">DUF1639 family protein</fullName>
    </recommendedName>
</protein>
<dbReference type="EMBL" id="JACMSC010000016">
    <property type="protein sequence ID" value="KAG6482552.1"/>
    <property type="molecule type" value="Genomic_DNA"/>
</dbReference>
<organism evidence="2 3">
    <name type="scientific">Zingiber officinale</name>
    <name type="common">Ginger</name>
    <name type="synonym">Amomum zingiber</name>
    <dbReference type="NCBI Taxonomy" id="94328"/>
    <lineage>
        <taxon>Eukaryota</taxon>
        <taxon>Viridiplantae</taxon>
        <taxon>Streptophyta</taxon>
        <taxon>Embryophyta</taxon>
        <taxon>Tracheophyta</taxon>
        <taxon>Spermatophyta</taxon>
        <taxon>Magnoliopsida</taxon>
        <taxon>Liliopsida</taxon>
        <taxon>Zingiberales</taxon>
        <taxon>Zingiberaceae</taxon>
        <taxon>Zingiber</taxon>
    </lineage>
</organism>
<reference evidence="2 3" key="1">
    <citation type="submission" date="2020-08" db="EMBL/GenBank/DDBJ databases">
        <title>Plant Genome Project.</title>
        <authorList>
            <person name="Zhang R.-G."/>
        </authorList>
    </citation>
    <scope>NUCLEOTIDE SEQUENCE [LARGE SCALE GENOMIC DNA]</scope>
    <source>
        <tissue evidence="2">Rhizome</tissue>
    </source>
</reference>
<feature type="region of interest" description="Disordered" evidence="1">
    <location>
        <begin position="55"/>
        <end position="81"/>
    </location>
</feature>
<evidence type="ECO:0008006" key="4">
    <source>
        <dbReference type="Google" id="ProtNLM"/>
    </source>
</evidence>
<comment type="caution">
    <text evidence="2">The sequence shown here is derived from an EMBL/GenBank/DDBJ whole genome shotgun (WGS) entry which is preliminary data.</text>
</comment>
<accession>A0A8J5KK08</accession>
<feature type="compositionally biased region" description="Basic and acidic residues" evidence="1">
    <location>
        <begin position="1"/>
        <end position="12"/>
    </location>
</feature>
<sequence>MFSAETERRPRAAEPALLPEPLGQAAQGNTFRNFSLPITKTWGNKRVLRCVNVGEGAAGGGDGAGGRRSSRDLEAGSSDRSVVEEVREKLLAHLREAADRINLIVHRAPLPPPSKGDDHVRETVPAEDPETEPSSSAAAWPWKLRTRRRGARVQAAFERQESASPPVAGEKRSGRLLTSEIMERSERPNFSVTLSREEIDEDIYAVTGHRARRRPRKRPRLIQKQLDMLFPGSWLSEITVDSYKVPE</sequence>
<evidence type="ECO:0000313" key="2">
    <source>
        <dbReference type="EMBL" id="KAG6482552.1"/>
    </source>
</evidence>
<dbReference type="AlphaFoldDB" id="A0A8J5KK08"/>
<gene>
    <name evidence="2" type="ORF">ZIOFF_059184</name>
</gene>
<name>A0A8J5KK08_ZINOF</name>
<dbReference type="Proteomes" id="UP000734854">
    <property type="component" value="Unassembled WGS sequence"/>
</dbReference>
<dbReference type="OrthoDB" id="769821at2759"/>
<keyword evidence="3" id="KW-1185">Reference proteome</keyword>
<feature type="compositionally biased region" description="Basic and acidic residues" evidence="1">
    <location>
        <begin position="115"/>
        <end position="124"/>
    </location>
</feature>
<feature type="region of interest" description="Disordered" evidence="1">
    <location>
        <begin position="1"/>
        <end position="30"/>
    </location>
</feature>
<dbReference type="InterPro" id="IPR012438">
    <property type="entry name" value="DUF1639"/>
</dbReference>
<feature type="compositionally biased region" description="Gly residues" evidence="1">
    <location>
        <begin position="56"/>
        <end position="66"/>
    </location>
</feature>
<dbReference type="PANTHER" id="PTHR33130">
    <property type="entry name" value="PUTATIVE (DUF1639)-RELATED"/>
    <property type="match status" value="1"/>
</dbReference>
<evidence type="ECO:0000313" key="3">
    <source>
        <dbReference type="Proteomes" id="UP000734854"/>
    </source>
</evidence>
<feature type="region of interest" description="Disordered" evidence="1">
    <location>
        <begin position="108"/>
        <end position="138"/>
    </location>
</feature>